<evidence type="ECO:0000313" key="5">
    <source>
        <dbReference type="WBParaSite" id="Gr19_v10_g2613.t1"/>
    </source>
</evidence>
<evidence type="ECO:0000256" key="2">
    <source>
        <dbReference type="SAM" id="MobiDB-lite"/>
    </source>
</evidence>
<proteinExistence type="predicted"/>
<evidence type="ECO:0000313" key="4">
    <source>
        <dbReference type="Proteomes" id="UP000887572"/>
    </source>
</evidence>
<keyword evidence="1" id="KW-0175">Coiled coil</keyword>
<keyword evidence="4" id="KW-1185">Reference proteome</keyword>
<feature type="compositionally biased region" description="Basic and acidic residues" evidence="2">
    <location>
        <begin position="433"/>
        <end position="442"/>
    </location>
</feature>
<dbReference type="AlphaFoldDB" id="A0A914HM39"/>
<accession>A0A914HM39</accession>
<feature type="chain" id="PRO_5036834581" evidence="3">
    <location>
        <begin position="18"/>
        <end position="451"/>
    </location>
</feature>
<keyword evidence="3" id="KW-0732">Signal</keyword>
<feature type="signal peptide" evidence="3">
    <location>
        <begin position="1"/>
        <end position="17"/>
    </location>
</feature>
<dbReference type="Proteomes" id="UP000887572">
    <property type="component" value="Unplaced"/>
</dbReference>
<reference evidence="5" key="1">
    <citation type="submission" date="2022-11" db="UniProtKB">
        <authorList>
            <consortium name="WormBaseParasite"/>
        </authorList>
    </citation>
    <scope>IDENTIFICATION</scope>
</reference>
<feature type="region of interest" description="Disordered" evidence="2">
    <location>
        <begin position="424"/>
        <end position="451"/>
    </location>
</feature>
<evidence type="ECO:0000256" key="1">
    <source>
        <dbReference type="SAM" id="Coils"/>
    </source>
</evidence>
<evidence type="ECO:0000256" key="3">
    <source>
        <dbReference type="SAM" id="SignalP"/>
    </source>
</evidence>
<name>A0A914HM39_GLORO</name>
<protein>
    <submittedName>
        <fullName evidence="5">Uncharacterized protein</fullName>
    </submittedName>
</protein>
<feature type="coiled-coil region" evidence="1">
    <location>
        <begin position="309"/>
        <end position="343"/>
    </location>
</feature>
<organism evidence="4 5">
    <name type="scientific">Globodera rostochiensis</name>
    <name type="common">Golden nematode worm</name>
    <name type="synonym">Heterodera rostochiensis</name>
    <dbReference type="NCBI Taxonomy" id="31243"/>
    <lineage>
        <taxon>Eukaryota</taxon>
        <taxon>Metazoa</taxon>
        <taxon>Ecdysozoa</taxon>
        <taxon>Nematoda</taxon>
        <taxon>Chromadorea</taxon>
        <taxon>Rhabditida</taxon>
        <taxon>Tylenchina</taxon>
        <taxon>Tylenchomorpha</taxon>
        <taxon>Tylenchoidea</taxon>
        <taxon>Heteroderidae</taxon>
        <taxon>Heteroderinae</taxon>
        <taxon>Globodera</taxon>
    </lineage>
</organism>
<dbReference type="WBParaSite" id="Gr19_v10_g2613.t1">
    <property type="protein sequence ID" value="Gr19_v10_g2613.t1"/>
    <property type="gene ID" value="Gr19_v10_g2613"/>
</dbReference>
<sequence length="451" mass="51365">MLQIVAILFLINFGADGFVWMENLDDWKSSCQAIIDKLQQEPIISGMHDNSSPNEMNNLIESLRTLEAKVSKVMELIRTEPVTPPVNFYTIFNKYKQRIASPLQTTIAYCDQLQNGTDYFGQKSDQKYSDGILPKIGSIIRGLPIEFGTFIMEIRLDSRAMALLSDLPKMDAVSGETDVNTENIFRTVKSDENGAAADTRIPRRHSTDNVRRIRAKPLIPLAEMVLEAKEEVFAKELTAKIEAIADTPVKGNEFMALVDKFNWEWTELHDRRIDQWLKTDQEKEKHRIKMVETSMTAYEISKPLKSTIILQLEELNSQAKTEIQRLDEELHKLSRQRIQIAERAKDTLAKFSLDLQTNIGLPQRVVNAKIQPVGDMLSNGLDSGALSYYEIENVIYAAKMKVQLAFQIPESTYQWPIFVEAKSEEGEPSQMTADDKEIKPTEEVMNSPNTK</sequence>